<dbReference type="GO" id="GO:0004089">
    <property type="term" value="F:carbonate dehydratase activity"/>
    <property type="evidence" value="ECO:0007669"/>
    <property type="project" value="UniProtKB-EC"/>
</dbReference>
<evidence type="ECO:0000256" key="1">
    <source>
        <dbReference type="ARBA" id="ARBA00006217"/>
    </source>
</evidence>
<dbReference type="EMBL" id="VSSQ01033305">
    <property type="protein sequence ID" value="MPM84847.1"/>
    <property type="molecule type" value="Genomic_DNA"/>
</dbReference>
<dbReference type="InterPro" id="IPR036874">
    <property type="entry name" value="Carbonic_anhydrase_sf"/>
</dbReference>
<dbReference type="SMART" id="SM00947">
    <property type="entry name" value="Pro_CA"/>
    <property type="match status" value="1"/>
</dbReference>
<dbReference type="EC" id="4.2.1.1" evidence="2"/>
<dbReference type="AlphaFoldDB" id="A0A645D6N8"/>
<reference evidence="2" key="1">
    <citation type="submission" date="2019-08" db="EMBL/GenBank/DDBJ databases">
        <authorList>
            <person name="Kucharzyk K."/>
            <person name="Murdoch R.W."/>
            <person name="Higgins S."/>
            <person name="Loffler F."/>
        </authorList>
    </citation>
    <scope>NUCLEOTIDE SEQUENCE</scope>
</reference>
<dbReference type="GO" id="GO:0008270">
    <property type="term" value="F:zinc ion binding"/>
    <property type="evidence" value="ECO:0007669"/>
    <property type="project" value="InterPro"/>
</dbReference>
<evidence type="ECO:0000313" key="2">
    <source>
        <dbReference type="EMBL" id="MPM84847.1"/>
    </source>
</evidence>
<dbReference type="Pfam" id="PF00484">
    <property type="entry name" value="Pro_CA"/>
    <property type="match status" value="1"/>
</dbReference>
<dbReference type="SUPFAM" id="SSF53056">
    <property type="entry name" value="beta-carbonic anhydrase, cab"/>
    <property type="match status" value="1"/>
</dbReference>
<sequence length="185" mass="20390">MDGNKKFIYSSYNSSPIDSSLRKSLYENGQNPYAIILTFSDSRVVPEDIFYTGLGEIFVIRVAGNIVDDSILGSIQYAVDDLKVPLIMVMGHNKCSSVYSASNINGLSGYLEKTVKKIVPSYQKSKALGGSDSEINERAINFNTENSINTIKENEVVKKHISDNSVMVVGAKYDLETGKVMLLDK</sequence>
<dbReference type="PANTHER" id="PTHR11002:SF79">
    <property type="entry name" value="CARBONIC ANHYDRASE 2"/>
    <property type="match status" value="1"/>
</dbReference>
<proteinExistence type="inferred from homology"/>
<protein>
    <submittedName>
        <fullName evidence="2">Carbonic anhydrase 2</fullName>
        <ecNumber evidence="2">4.2.1.1</ecNumber>
    </submittedName>
</protein>
<dbReference type="Gene3D" id="3.40.1050.10">
    <property type="entry name" value="Carbonic anhydrase"/>
    <property type="match status" value="1"/>
</dbReference>
<organism evidence="2">
    <name type="scientific">bioreactor metagenome</name>
    <dbReference type="NCBI Taxonomy" id="1076179"/>
    <lineage>
        <taxon>unclassified sequences</taxon>
        <taxon>metagenomes</taxon>
        <taxon>ecological metagenomes</taxon>
    </lineage>
</organism>
<dbReference type="InterPro" id="IPR001765">
    <property type="entry name" value="Carbonic_anhydrase"/>
</dbReference>
<dbReference type="PANTHER" id="PTHR11002">
    <property type="entry name" value="CARBONIC ANHYDRASE"/>
    <property type="match status" value="1"/>
</dbReference>
<accession>A0A645D6N8</accession>
<comment type="similarity">
    <text evidence="1">Belongs to the beta-class carbonic anhydrase family.</text>
</comment>
<keyword evidence="2" id="KW-0456">Lyase</keyword>
<gene>
    <name evidence="2" type="primary">mtcA2_3</name>
    <name evidence="2" type="ORF">SDC9_131923</name>
</gene>
<comment type="caution">
    <text evidence="2">The sequence shown here is derived from an EMBL/GenBank/DDBJ whole genome shotgun (WGS) entry which is preliminary data.</text>
</comment>
<name>A0A645D6N8_9ZZZZ</name>